<dbReference type="Pfam" id="PF02620">
    <property type="entry name" value="YceD"/>
    <property type="match status" value="1"/>
</dbReference>
<reference evidence="1" key="1">
    <citation type="submission" date="2022-12" db="EMBL/GenBank/DDBJ databases">
        <title>Reference genome sequencing for broad-spectrum identification of bacterial and archaeal isolates by mass spectrometry.</title>
        <authorList>
            <person name="Sekiguchi Y."/>
            <person name="Tourlousse D.M."/>
        </authorList>
    </citation>
    <scope>NUCLEOTIDE SEQUENCE</scope>
    <source>
        <strain evidence="1">10succ1</strain>
    </source>
</reference>
<evidence type="ECO:0000313" key="2">
    <source>
        <dbReference type="Proteomes" id="UP001144471"/>
    </source>
</evidence>
<keyword evidence="2" id="KW-1185">Reference proteome</keyword>
<name>A0A9W6GLH5_9FUSO</name>
<dbReference type="InterPro" id="IPR003772">
    <property type="entry name" value="YceD"/>
</dbReference>
<gene>
    <name evidence="1" type="ORF">PM10SUCC1_15200</name>
</gene>
<evidence type="ECO:0000313" key="1">
    <source>
        <dbReference type="EMBL" id="GLI56006.1"/>
    </source>
</evidence>
<sequence>MIIKLEELRTKPNQKEKFSYTTSEVEDIKLLSPLEVEGEISYIEDEIFVRGHYRVKVGAPCVKCLKEVAISLDGEYDGHYSEGEKYSKHMSSLKKECDIKENYLEEAVHGEIDITELVREFIILDMPPYPACEPACDGLEEMEKYSKDDVDPRWQELLNLKN</sequence>
<accession>A0A9W6GLH5</accession>
<dbReference type="Proteomes" id="UP001144471">
    <property type="component" value="Unassembled WGS sequence"/>
</dbReference>
<comment type="caution">
    <text evidence="1">The sequence shown here is derived from an EMBL/GenBank/DDBJ whole genome shotgun (WGS) entry which is preliminary data.</text>
</comment>
<organism evidence="1 2">
    <name type="scientific">Propionigenium maris DSM 9537</name>
    <dbReference type="NCBI Taxonomy" id="1123000"/>
    <lineage>
        <taxon>Bacteria</taxon>
        <taxon>Fusobacteriati</taxon>
        <taxon>Fusobacteriota</taxon>
        <taxon>Fusobacteriia</taxon>
        <taxon>Fusobacteriales</taxon>
        <taxon>Fusobacteriaceae</taxon>
        <taxon>Propionigenium</taxon>
    </lineage>
</organism>
<dbReference type="EMBL" id="BSDY01000006">
    <property type="protein sequence ID" value="GLI56006.1"/>
    <property type="molecule type" value="Genomic_DNA"/>
</dbReference>
<dbReference type="AlphaFoldDB" id="A0A9W6GLH5"/>
<evidence type="ECO:0008006" key="3">
    <source>
        <dbReference type="Google" id="ProtNLM"/>
    </source>
</evidence>
<dbReference type="RefSeq" id="WP_281834856.1">
    <property type="nucleotide sequence ID" value="NZ_BSDY01000006.1"/>
</dbReference>
<proteinExistence type="predicted"/>
<protein>
    <recommendedName>
        <fullName evidence="3">DUF177 domain-containing protein</fullName>
    </recommendedName>
</protein>